<dbReference type="AlphaFoldDB" id="A0A844AVG9"/>
<keyword evidence="4" id="KW-1185">Reference proteome</keyword>
<evidence type="ECO:0000313" key="4">
    <source>
        <dbReference type="Proteomes" id="UP000487350"/>
    </source>
</evidence>
<dbReference type="Gene3D" id="3.40.50.1110">
    <property type="entry name" value="SGNH hydrolase"/>
    <property type="match status" value="1"/>
</dbReference>
<keyword evidence="1" id="KW-0378">Hydrolase</keyword>
<evidence type="ECO:0000256" key="1">
    <source>
        <dbReference type="ARBA" id="ARBA00022801"/>
    </source>
</evidence>
<dbReference type="EMBL" id="WJBU01000003">
    <property type="protein sequence ID" value="MRD46378.1"/>
    <property type="molecule type" value="Genomic_DNA"/>
</dbReference>
<dbReference type="GO" id="GO:0016788">
    <property type="term" value="F:hydrolase activity, acting on ester bonds"/>
    <property type="evidence" value="ECO:0007669"/>
    <property type="project" value="InterPro"/>
</dbReference>
<dbReference type="InterPro" id="IPR051058">
    <property type="entry name" value="GDSL_Est/Lipase"/>
</dbReference>
<proteinExistence type="predicted"/>
<dbReference type="InterPro" id="IPR036514">
    <property type="entry name" value="SGNH_hydro_sf"/>
</dbReference>
<dbReference type="SUPFAM" id="SSF52266">
    <property type="entry name" value="SGNH hydrolase"/>
    <property type="match status" value="1"/>
</dbReference>
<feature type="signal peptide" evidence="2">
    <location>
        <begin position="1"/>
        <end position="27"/>
    </location>
</feature>
<dbReference type="OrthoDB" id="5292073at2"/>
<dbReference type="PROSITE" id="PS51257">
    <property type="entry name" value="PROKAR_LIPOPROTEIN"/>
    <property type="match status" value="1"/>
</dbReference>
<accession>A0A844AVG9</accession>
<reference evidence="3 4" key="1">
    <citation type="submission" date="2019-11" db="EMBL/GenBank/DDBJ databases">
        <title>Caenimonas koreensis gen. nov., sp. nov., isolated from activated sludge.</title>
        <authorList>
            <person name="Seung H.R."/>
        </authorList>
    </citation>
    <scope>NUCLEOTIDE SEQUENCE [LARGE SCALE GENOMIC DNA]</scope>
    <source>
        <strain evidence="3 4">EMB320</strain>
    </source>
</reference>
<sequence length="388" mass="38117">MMRTKLAAVAAAVVLAACGGGSGPGNQAPAVAFTSMVNFGDSLSDVGTYKVGTVAALGGGKFTVNGPTARNWTEWIAADIKVAAPCPAQTGLLPNIPGLVGAPVVQNTSCSSYAQGSSRVSGIFAPNSATLQAAPFNQQTLGMTATPLTQQMASHLARHGGAYSGTELVTVMAGGNDIFMNVGGVGAAGGGGAAAVGAAIAAGWSSSVQAAVAAGGPAAVQAAATAAVTSMGAAGAELAGLIKTQIIAKGAKYVVVVNLPDVSQTPFAMSTDAQTRGLVNQMVTTFNGQLAAGLSGVAGVVMVDAYTQGRDQTANPAQYSLSNVTTPACSTTSPANPLQGSSLGCTAASTIAGDVSAYLYADSVHPSPYGNQLLAQFVAVQMAKAGWL</sequence>
<evidence type="ECO:0000313" key="3">
    <source>
        <dbReference type="EMBL" id="MRD46378.1"/>
    </source>
</evidence>
<dbReference type="CDD" id="cd01847">
    <property type="entry name" value="Triacylglycerol_lipase_like"/>
    <property type="match status" value="1"/>
</dbReference>
<protein>
    <submittedName>
        <fullName evidence="3">Esterase</fullName>
    </submittedName>
</protein>
<comment type="caution">
    <text evidence="3">The sequence shown here is derived from an EMBL/GenBank/DDBJ whole genome shotgun (WGS) entry which is preliminary data.</text>
</comment>
<dbReference type="PANTHER" id="PTHR45648">
    <property type="entry name" value="GDSL LIPASE/ACYLHYDROLASE FAMILY PROTEIN (AFU_ORTHOLOGUE AFUA_4G14700)"/>
    <property type="match status" value="1"/>
</dbReference>
<dbReference type="PANTHER" id="PTHR45648:SF22">
    <property type="entry name" value="GDSL LIPASE_ACYLHYDROLASE FAMILY PROTEIN (AFU_ORTHOLOGUE AFUA_4G14700)"/>
    <property type="match status" value="1"/>
</dbReference>
<keyword evidence="2" id="KW-0732">Signal</keyword>
<feature type="chain" id="PRO_5033021682" evidence="2">
    <location>
        <begin position="28"/>
        <end position="388"/>
    </location>
</feature>
<organism evidence="3 4">
    <name type="scientific">Caenimonas koreensis DSM 17982</name>
    <dbReference type="NCBI Taxonomy" id="1121255"/>
    <lineage>
        <taxon>Bacteria</taxon>
        <taxon>Pseudomonadati</taxon>
        <taxon>Pseudomonadota</taxon>
        <taxon>Betaproteobacteria</taxon>
        <taxon>Burkholderiales</taxon>
        <taxon>Comamonadaceae</taxon>
        <taxon>Caenimonas</taxon>
    </lineage>
</organism>
<evidence type="ECO:0000256" key="2">
    <source>
        <dbReference type="SAM" id="SignalP"/>
    </source>
</evidence>
<dbReference type="Proteomes" id="UP000487350">
    <property type="component" value="Unassembled WGS sequence"/>
</dbReference>
<dbReference type="Pfam" id="PF00657">
    <property type="entry name" value="Lipase_GDSL"/>
    <property type="match status" value="1"/>
</dbReference>
<name>A0A844AVG9_9BURK</name>
<dbReference type="InterPro" id="IPR001087">
    <property type="entry name" value="GDSL"/>
</dbReference>
<gene>
    <name evidence="3" type="ORF">GHT07_03755</name>
</gene>